<keyword evidence="13 15" id="KW-0472">Membrane</keyword>
<dbReference type="Pfam" id="PF00512">
    <property type="entry name" value="HisKA"/>
    <property type="match status" value="1"/>
</dbReference>
<keyword evidence="4" id="KW-1003">Cell membrane</keyword>
<proteinExistence type="predicted"/>
<keyword evidence="6" id="KW-0808">Transferase</keyword>
<evidence type="ECO:0000256" key="4">
    <source>
        <dbReference type="ARBA" id="ARBA00022475"/>
    </source>
</evidence>
<dbReference type="PANTHER" id="PTHR45528:SF1">
    <property type="entry name" value="SENSOR HISTIDINE KINASE CPXA"/>
    <property type="match status" value="1"/>
</dbReference>
<reference evidence="17" key="1">
    <citation type="submission" date="2022-12" db="EMBL/GenBank/DDBJ databases">
        <title>Clostridium sp. nov., isolated from industrial wastewater.</title>
        <authorList>
            <person name="Jiayan W."/>
        </authorList>
    </citation>
    <scope>NUCLEOTIDE SEQUENCE</scope>
    <source>
        <strain evidence="17">ZC22-4</strain>
    </source>
</reference>
<keyword evidence="18" id="KW-1185">Reference proteome</keyword>
<gene>
    <name evidence="17" type="ORF">OW729_01180</name>
</gene>
<keyword evidence="9 17" id="KW-0418">Kinase</keyword>
<keyword evidence="7 15" id="KW-0812">Transmembrane</keyword>
<dbReference type="Pfam" id="PF02518">
    <property type="entry name" value="HATPase_c"/>
    <property type="match status" value="1"/>
</dbReference>
<feature type="transmembrane region" description="Helical" evidence="15">
    <location>
        <begin position="12"/>
        <end position="35"/>
    </location>
</feature>
<dbReference type="CDD" id="cd00075">
    <property type="entry name" value="HATPase"/>
    <property type="match status" value="1"/>
</dbReference>
<comment type="catalytic activity">
    <reaction evidence="1">
        <text>ATP + protein L-histidine = ADP + protein N-phospho-L-histidine.</text>
        <dbReference type="EC" id="2.7.13.3"/>
    </reaction>
</comment>
<evidence type="ECO:0000256" key="9">
    <source>
        <dbReference type="ARBA" id="ARBA00022777"/>
    </source>
</evidence>
<evidence type="ECO:0000256" key="8">
    <source>
        <dbReference type="ARBA" id="ARBA00022741"/>
    </source>
</evidence>
<evidence type="ECO:0000256" key="7">
    <source>
        <dbReference type="ARBA" id="ARBA00022692"/>
    </source>
</evidence>
<dbReference type="InterPro" id="IPR003661">
    <property type="entry name" value="HisK_dim/P_dom"/>
</dbReference>
<dbReference type="Gene3D" id="6.10.340.10">
    <property type="match status" value="1"/>
</dbReference>
<dbReference type="SMART" id="SM00388">
    <property type="entry name" value="HisKA"/>
    <property type="match status" value="1"/>
</dbReference>
<organism evidence="17 18">
    <name type="scientific">Clostridium brassicae</name>
    <dbReference type="NCBI Taxonomy" id="2999072"/>
    <lineage>
        <taxon>Bacteria</taxon>
        <taxon>Bacillati</taxon>
        <taxon>Bacillota</taxon>
        <taxon>Clostridia</taxon>
        <taxon>Eubacteriales</taxon>
        <taxon>Clostridiaceae</taxon>
        <taxon>Clostridium</taxon>
    </lineage>
</organism>
<evidence type="ECO:0000256" key="3">
    <source>
        <dbReference type="ARBA" id="ARBA00012438"/>
    </source>
</evidence>
<dbReference type="Gene3D" id="3.30.565.10">
    <property type="entry name" value="Histidine kinase-like ATPase, C-terminal domain"/>
    <property type="match status" value="1"/>
</dbReference>
<sequence>MNLSKKTFVYSAIISGAMVTLMIAYFVFMFPSLYVDYMRKSNLKEIKSIQENYINDGNYRNISSSNPTATATIKIPVKGNEIFISNKFTSIKITINDNEILKYIEKVRYYSTHKEEMGNIDKEEFNFTSNIGNIFKNKLFKDNLPLTFEFLTNDYKNIYKETSSKIHVVQENTVIYETNVSDGSNQYANYIAISTHNNDIIVSMFSVIVPNIGEIRPIIFQSLPMIIATALLLILISTILFSRKIVLPIEKLVNHAVFMKDNTNREVELMKMEGKDEIAVLGETLNDLYLKLNENFKELEKKNNYLSEQNKRQEVFLRASSHQLKTPVAAALLLVEGMINEIGKYKDTKEYLPKVKIQLQSMRKIIDDILNLNNSMEAIKKENINIGEIIDESLLYHEVQVKLKEFTIEKDLNFLNINTDRKLIFKIIDNLINNAINYTPKEGHIKITLTEKALTIINYGAFIDEELLPHIFDPFVSSNSENRGHGLGLYIVAYYANLLNYEIEVRNIKDGVEAIMFFTNTKDFKRIK</sequence>
<dbReference type="InterPro" id="IPR036890">
    <property type="entry name" value="HATPase_C_sf"/>
</dbReference>
<protein>
    <recommendedName>
        <fullName evidence="3">histidine kinase</fullName>
        <ecNumber evidence="3">2.7.13.3</ecNumber>
    </recommendedName>
</protein>
<evidence type="ECO:0000256" key="12">
    <source>
        <dbReference type="ARBA" id="ARBA00023012"/>
    </source>
</evidence>
<comment type="subcellular location">
    <subcellularLocation>
        <location evidence="2">Cell membrane</location>
        <topology evidence="2">Multi-pass membrane protein</topology>
    </subcellularLocation>
</comment>
<name>A0ABT4D4J7_9CLOT</name>
<keyword evidence="5" id="KW-0597">Phosphoprotein</keyword>
<keyword evidence="10" id="KW-0067">ATP-binding</keyword>
<evidence type="ECO:0000256" key="2">
    <source>
        <dbReference type="ARBA" id="ARBA00004651"/>
    </source>
</evidence>
<dbReference type="InterPro" id="IPR003594">
    <property type="entry name" value="HATPase_dom"/>
</dbReference>
<dbReference type="Gene3D" id="1.10.287.130">
    <property type="match status" value="1"/>
</dbReference>
<feature type="transmembrane region" description="Helical" evidence="15">
    <location>
        <begin position="218"/>
        <end position="241"/>
    </location>
</feature>
<dbReference type="InterPro" id="IPR036097">
    <property type="entry name" value="HisK_dim/P_sf"/>
</dbReference>
<evidence type="ECO:0000259" key="16">
    <source>
        <dbReference type="PROSITE" id="PS50109"/>
    </source>
</evidence>
<evidence type="ECO:0000313" key="18">
    <source>
        <dbReference type="Proteomes" id="UP001144612"/>
    </source>
</evidence>
<evidence type="ECO:0000256" key="10">
    <source>
        <dbReference type="ARBA" id="ARBA00022840"/>
    </source>
</evidence>
<evidence type="ECO:0000256" key="5">
    <source>
        <dbReference type="ARBA" id="ARBA00022553"/>
    </source>
</evidence>
<dbReference type="RefSeq" id="WP_268059566.1">
    <property type="nucleotide sequence ID" value="NZ_JAPQFJ010000001.1"/>
</dbReference>
<keyword evidence="11 15" id="KW-1133">Transmembrane helix</keyword>
<feature type="coiled-coil region" evidence="14">
    <location>
        <begin position="282"/>
        <end position="309"/>
    </location>
</feature>
<feature type="domain" description="Histidine kinase" evidence="16">
    <location>
        <begin position="319"/>
        <end position="522"/>
    </location>
</feature>
<evidence type="ECO:0000256" key="11">
    <source>
        <dbReference type="ARBA" id="ARBA00022989"/>
    </source>
</evidence>
<dbReference type="Proteomes" id="UP001144612">
    <property type="component" value="Unassembled WGS sequence"/>
</dbReference>
<keyword evidence="14" id="KW-0175">Coiled coil</keyword>
<dbReference type="SUPFAM" id="SSF47384">
    <property type="entry name" value="Homodimeric domain of signal transducing histidine kinase"/>
    <property type="match status" value="1"/>
</dbReference>
<keyword evidence="12" id="KW-0902">Two-component regulatory system</keyword>
<evidence type="ECO:0000256" key="1">
    <source>
        <dbReference type="ARBA" id="ARBA00000085"/>
    </source>
</evidence>
<evidence type="ECO:0000256" key="13">
    <source>
        <dbReference type="ARBA" id="ARBA00023136"/>
    </source>
</evidence>
<dbReference type="CDD" id="cd00082">
    <property type="entry name" value="HisKA"/>
    <property type="match status" value="1"/>
</dbReference>
<dbReference type="PROSITE" id="PS50109">
    <property type="entry name" value="HIS_KIN"/>
    <property type="match status" value="1"/>
</dbReference>
<accession>A0ABT4D4J7</accession>
<comment type="caution">
    <text evidence="17">The sequence shown here is derived from an EMBL/GenBank/DDBJ whole genome shotgun (WGS) entry which is preliminary data.</text>
</comment>
<evidence type="ECO:0000256" key="15">
    <source>
        <dbReference type="SAM" id="Phobius"/>
    </source>
</evidence>
<dbReference type="SUPFAM" id="SSF55874">
    <property type="entry name" value="ATPase domain of HSP90 chaperone/DNA topoisomerase II/histidine kinase"/>
    <property type="match status" value="1"/>
</dbReference>
<dbReference type="SMART" id="SM00387">
    <property type="entry name" value="HATPase_c"/>
    <property type="match status" value="1"/>
</dbReference>
<dbReference type="EMBL" id="JAPQFJ010000001">
    <property type="protein sequence ID" value="MCY6957210.1"/>
    <property type="molecule type" value="Genomic_DNA"/>
</dbReference>
<dbReference type="InterPro" id="IPR050398">
    <property type="entry name" value="HssS/ArlS-like"/>
</dbReference>
<dbReference type="EC" id="2.7.13.3" evidence="3"/>
<dbReference type="InterPro" id="IPR005467">
    <property type="entry name" value="His_kinase_dom"/>
</dbReference>
<dbReference type="GO" id="GO:0016301">
    <property type="term" value="F:kinase activity"/>
    <property type="evidence" value="ECO:0007669"/>
    <property type="project" value="UniProtKB-KW"/>
</dbReference>
<evidence type="ECO:0000256" key="14">
    <source>
        <dbReference type="SAM" id="Coils"/>
    </source>
</evidence>
<dbReference type="PANTHER" id="PTHR45528">
    <property type="entry name" value="SENSOR HISTIDINE KINASE CPXA"/>
    <property type="match status" value="1"/>
</dbReference>
<keyword evidence="8" id="KW-0547">Nucleotide-binding</keyword>
<evidence type="ECO:0000313" key="17">
    <source>
        <dbReference type="EMBL" id="MCY6957210.1"/>
    </source>
</evidence>
<evidence type="ECO:0000256" key="6">
    <source>
        <dbReference type="ARBA" id="ARBA00022679"/>
    </source>
</evidence>